<proteinExistence type="predicted"/>
<dbReference type="Proteomes" id="UP000799537">
    <property type="component" value="Unassembled WGS sequence"/>
</dbReference>
<evidence type="ECO:0000256" key="1">
    <source>
        <dbReference type="SAM" id="MobiDB-lite"/>
    </source>
</evidence>
<protein>
    <submittedName>
        <fullName evidence="2">Uncharacterized protein</fullName>
    </submittedName>
</protein>
<dbReference type="RefSeq" id="XP_033661883.1">
    <property type="nucleotide sequence ID" value="XM_033814216.1"/>
</dbReference>
<sequence length="1037" mass="112769">MEAASSSSSFKREQSLSRDIKRLSSLVNNQVDELRREGTLPENLARQATILATITDPLMQFIDAGSSKGHPTVEAQQQCKKPEQGFRDGPLESAHLGGKAKDDASHEGYPSPRSSTQTEEGEGMSTSSTPAFAIPRVAAAVPDEHAAKNVEVSSEDSSASDSVPVARGPRVLMPGFTKHYEEVVDLDVEDHAAHDMGAELKKWCETTPLPKRRFDTVSHSLREHEWVLSLVADLPKRPGYADKDGDEDDGHKRGEGSEKGASPAAEGEDATLQVHHDDDAERSGEDAVQQGSHNDDAETPADNQSVHPTEDAIRNSSNESSPRGACPEEVVSPASVALQSSRPPTPSDGPQRFCPFRIANITGKPPQNLRHKQQAQPSPLQTNSPPTRGQDIPWDPRHRLSHQLTPSSTSTTSPRKRPRSPEPGHRPPRRGEKLVCLGCLQTRARCSGETVCRACEAQGCRSRRQSPPSINIRPSMMGDDIPTTDTDCRCPIIPQSAASAGWKKLRGTAAVTIHLFKCLETLTRVKQLEEENKQLRIRLSLSRLPTWPSQSPVAIQASDANISASQDSSSQQSSLGQDISSGREPSSGGPLDSHPHTQGSPDAAATATPSQPVSCALDRRARAQRAEEWHLRFQGLQKQIDEKDSDIQHLKALLAGRPSLRVTSELLAANGIHDIAMPSAPRVQMPPFTRLVENEPVDPSQKYELRKAYDADPVGSQQWGAKGIDLENTNGVLTTIANLPPKPRVFGDILPPQDPRRPYVVVLDSAISTERNPTSLNTPRNKTPSIDTSSPANPATDVRNSNTRTESHDHASKHTSLIASSTQVPSNQARPIPARPTPARPTPARPTQAPSLQAAPTQAPQRQHHPRQLLYVRTAGETAECARLRRRARHAGTSASAASTFSVATATTVSARIATTCIQASRSWGTRCAMWSLDISVRAEEERCKRKGMRESGRKGLFVWQQLICTFQGVNYHGFLTSPSPQTKRVPRARLFPDHLKNNIGQAVVSHPGAPVIQKSVDMNAEYVRDLCASTNPVKNS</sequence>
<feature type="region of interest" description="Disordered" evidence="1">
    <location>
        <begin position="147"/>
        <end position="169"/>
    </location>
</feature>
<feature type="region of interest" description="Disordered" evidence="1">
    <location>
        <begin position="236"/>
        <end position="431"/>
    </location>
</feature>
<dbReference type="EMBL" id="ML993622">
    <property type="protein sequence ID" value="KAF2160994.1"/>
    <property type="molecule type" value="Genomic_DNA"/>
</dbReference>
<evidence type="ECO:0000313" key="3">
    <source>
        <dbReference type="Proteomes" id="UP000799537"/>
    </source>
</evidence>
<gene>
    <name evidence="2" type="ORF">M409DRAFT_59519</name>
</gene>
<feature type="region of interest" description="Disordered" evidence="1">
    <location>
        <begin position="1"/>
        <end position="40"/>
    </location>
</feature>
<feature type="compositionally biased region" description="Low complexity" evidence="1">
    <location>
        <begin position="560"/>
        <end position="580"/>
    </location>
</feature>
<dbReference type="AlphaFoldDB" id="A0A6A6C1R9"/>
<feature type="region of interest" description="Disordered" evidence="1">
    <location>
        <begin position="62"/>
        <end position="128"/>
    </location>
</feature>
<feature type="compositionally biased region" description="Basic and acidic residues" evidence="1">
    <location>
        <begin position="274"/>
        <end position="285"/>
    </location>
</feature>
<accession>A0A6A6C1R9</accession>
<name>A0A6A6C1R9_ZASCE</name>
<feature type="compositionally biased region" description="Polar residues" evidence="1">
    <location>
        <begin position="770"/>
        <end position="804"/>
    </location>
</feature>
<feature type="compositionally biased region" description="Basic and acidic residues" evidence="1">
    <location>
        <begin position="80"/>
        <end position="90"/>
    </location>
</feature>
<feature type="compositionally biased region" description="Basic and acidic residues" evidence="1">
    <location>
        <begin position="10"/>
        <end position="22"/>
    </location>
</feature>
<feature type="compositionally biased region" description="Polar residues" evidence="1">
    <location>
        <begin position="112"/>
        <end position="128"/>
    </location>
</feature>
<feature type="compositionally biased region" description="Polar residues" evidence="1">
    <location>
        <begin position="814"/>
        <end position="828"/>
    </location>
</feature>
<feature type="region of interest" description="Disordered" evidence="1">
    <location>
        <begin position="560"/>
        <end position="619"/>
    </location>
</feature>
<reference evidence="2" key="1">
    <citation type="journal article" date="2020" name="Stud. Mycol.">
        <title>101 Dothideomycetes genomes: a test case for predicting lifestyles and emergence of pathogens.</title>
        <authorList>
            <person name="Haridas S."/>
            <person name="Albert R."/>
            <person name="Binder M."/>
            <person name="Bloem J."/>
            <person name="Labutti K."/>
            <person name="Salamov A."/>
            <person name="Andreopoulos B."/>
            <person name="Baker S."/>
            <person name="Barry K."/>
            <person name="Bills G."/>
            <person name="Bluhm B."/>
            <person name="Cannon C."/>
            <person name="Castanera R."/>
            <person name="Culley D."/>
            <person name="Daum C."/>
            <person name="Ezra D."/>
            <person name="Gonzalez J."/>
            <person name="Henrissat B."/>
            <person name="Kuo A."/>
            <person name="Liang C."/>
            <person name="Lipzen A."/>
            <person name="Lutzoni F."/>
            <person name="Magnuson J."/>
            <person name="Mondo S."/>
            <person name="Nolan M."/>
            <person name="Ohm R."/>
            <person name="Pangilinan J."/>
            <person name="Park H.-J."/>
            <person name="Ramirez L."/>
            <person name="Alfaro M."/>
            <person name="Sun H."/>
            <person name="Tritt A."/>
            <person name="Yoshinaga Y."/>
            <person name="Zwiers L.-H."/>
            <person name="Turgeon B."/>
            <person name="Goodwin S."/>
            <person name="Spatafora J."/>
            <person name="Crous P."/>
            <person name="Grigoriev I."/>
        </authorList>
    </citation>
    <scope>NUCLEOTIDE SEQUENCE</scope>
    <source>
        <strain evidence="2">ATCC 36951</strain>
    </source>
</reference>
<evidence type="ECO:0000313" key="2">
    <source>
        <dbReference type="EMBL" id="KAF2160994.1"/>
    </source>
</evidence>
<feature type="compositionally biased region" description="Polar residues" evidence="1">
    <location>
        <begin position="374"/>
        <end position="387"/>
    </location>
</feature>
<dbReference type="GeneID" id="54567488"/>
<feature type="compositionally biased region" description="Pro residues" evidence="1">
    <location>
        <begin position="833"/>
        <end position="844"/>
    </location>
</feature>
<feature type="region of interest" description="Disordered" evidence="1">
    <location>
        <begin position="770"/>
        <end position="868"/>
    </location>
</feature>
<feature type="compositionally biased region" description="Low complexity" evidence="1">
    <location>
        <begin position="150"/>
        <end position="166"/>
    </location>
</feature>
<organism evidence="2 3">
    <name type="scientific">Zasmidium cellare ATCC 36951</name>
    <dbReference type="NCBI Taxonomy" id="1080233"/>
    <lineage>
        <taxon>Eukaryota</taxon>
        <taxon>Fungi</taxon>
        <taxon>Dikarya</taxon>
        <taxon>Ascomycota</taxon>
        <taxon>Pezizomycotina</taxon>
        <taxon>Dothideomycetes</taxon>
        <taxon>Dothideomycetidae</taxon>
        <taxon>Mycosphaerellales</taxon>
        <taxon>Mycosphaerellaceae</taxon>
        <taxon>Zasmidium</taxon>
    </lineage>
</organism>
<feature type="compositionally biased region" description="Basic and acidic residues" evidence="1">
    <location>
        <begin position="419"/>
        <end position="431"/>
    </location>
</feature>
<feature type="compositionally biased region" description="Basic and acidic residues" evidence="1">
    <location>
        <begin position="236"/>
        <end position="258"/>
    </location>
</feature>
<keyword evidence="3" id="KW-1185">Reference proteome</keyword>